<evidence type="ECO:0000256" key="4">
    <source>
        <dbReference type="SAM" id="MobiDB-lite"/>
    </source>
</evidence>
<feature type="region of interest" description="Disordered" evidence="4">
    <location>
        <begin position="207"/>
        <end position="254"/>
    </location>
</feature>
<evidence type="ECO:0000256" key="2">
    <source>
        <dbReference type="ARBA" id="ARBA00009072"/>
    </source>
</evidence>
<dbReference type="Pfam" id="PF09751">
    <property type="entry name" value="Es2"/>
    <property type="match status" value="2"/>
</dbReference>
<gene>
    <name evidence="5" type="ORF">Vretimale_6448</name>
</gene>
<evidence type="ECO:0008006" key="7">
    <source>
        <dbReference type="Google" id="ProtNLM"/>
    </source>
</evidence>
<feature type="compositionally biased region" description="Basic residues" evidence="4">
    <location>
        <begin position="208"/>
        <end position="217"/>
    </location>
</feature>
<feature type="region of interest" description="Disordered" evidence="4">
    <location>
        <begin position="466"/>
        <end position="503"/>
    </location>
</feature>
<keyword evidence="3" id="KW-0539">Nucleus</keyword>
<evidence type="ECO:0000313" key="6">
    <source>
        <dbReference type="Proteomes" id="UP000722791"/>
    </source>
</evidence>
<evidence type="ECO:0000313" key="5">
    <source>
        <dbReference type="EMBL" id="GIM01712.1"/>
    </source>
</evidence>
<proteinExistence type="inferred from homology"/>
<feature type="compositionally biased region" description="Polar residues" evidence="4">
    <location>
        <begin position="620"/>
        <end position="629"/>
    </location>
</feature>
<comment type="caution">
    <text evidence="5">The sequence shown here is derived from an EMBL/GenBank/DDBJ whole genome shotgun (WGS) entry which is preliminary data.</text>
</comment>
<dbReference type="PANTHER" id="PTHR12940:SF0">
    <property type="entry name" value="SPLICING FACTOR ESS-2 HOMOLOG"/>
    <property type="match status" value="1"/>
</dbReference>
<dbReference type="PANTHER" id="PTHR12940">
    <property type="entry name" value="ES-2 PROTEIN - RELATED"/>
    <property type="match status" value="1"/>
</dbReference>
<name>A0A8J4G7N6_9CHLO</name>
<feature type="region of interest" description="Disordered" evidence="4">
    <location>
        <begin position="539"/>
        <end position="629"/>
    </location>
</feature>
<organism evidence="5 6">
    <name type="scientific">Volvox reticuliferus</name>
    <dbReference type="NCBI Taxonomy" id="1737510"/>
    <lineage>
        <taxon>Eukaryota</taxon>
        <taxon>Viridiplantae</taxon>
        <taxon>Chlorophyta</taxon>
        <taxon>core chlorophytes</taxon>
        <taxon>Chlorophyceae</taxon>
        <taxon>CS clade</taxon>
        <taxon>Chlamydomonadales</taxon>
        <taxon>Volvocaceae</taxon>
        <taxon>Volvox</taxon>
    </lineage>
</organism>
<dbReference type="AlphaFoldDB" id="A0A8J4G7N6"/>
<feature type="region of interest" description="Disordered" evidence="4">
    <location>
        <begin position="1"/>
        <end position="37"/>
    </location>
</feature>
<dbReference type="EMBL" id="BNCQ01000009">
    <property type="protein sequence ID" value="GIM01712.1"/>
    <property type="molecule type" value="Genomic_DNA"/>
</dbReference>
<comment type="similarity">
    <text evidence="2">Belongs to the ESS2 family.</text>
</comment>
<reference evidence="5" key="1">
    <citation type="journal article" date="2021" name="Proc. Natl. Acad. Sci. U.S.A.">
        <title>Three genomes in the algal genus Volvox reveal the fate of a haploid sex-determining region after a transition to homothallism.</title>
        <authorList>
            <person name="Yamamoto K."/>
            <person name="Hamaji T."/>
            <person name="Kawai-Toyooka H."/>
            <person name="Matsuzaki R."/>
            <person name="Takahashi F."/>
            <person name="Nishimura Y."/>
            <person name="Kawachi M."/>
            <person name="Noguchi H."/>
            <person name="Minakuchi Y."/>
            <person name="Umen J.G."/>
            <person name="Toyoda A."/>
            <person name="Nozaki H."/>
        </authorList>
    </citation>
    <scope>NUCLEOTIDE SEQUENCE</scope>
    <source>
        <strain evidence="5">NIES-3785</strain>
    </source>
</reference>
<dbReference type="GO" id="GO:0071013">
    <property type="term" value="C:catalytic step 2 spliceosome"/>
    <property type="evidence" value="ECO:0007669"/>
    <property type="project" value="TreeGrafter"/>
</dbReference>
<feature type="compositionally biased region" description="Gly residues" evidence="4">
    <location>
        <begin position="472"/>
        <end position="481"/>
    </location>
</feature>
<evidence type="ECO:0000256" key="3">
    <source>
        <dbReference type="ARBA" id="ARBA00023242"/>
    </source>
</evidence>
<feature type="compositionally biased region" description="Low complexity" evidence="4">
    <location>
        <begin position="558"/>
        <end position="571"/>
    </location>
</feature>
<evidence type="ECO:0000256" key="1">
    <source>
        <dbReference type="ARBA" id="ARBA00004123"/>
    </source>
</evidence>
<protein>
    <recommendedName>
        <fullName evidence="7">Nuclear protein Es2</fullName>
    </recommendedName>
</protein>
<accession>A0A8J4G7N6</accession>
<feature type="compositionally biased region" description="Basic and acidic residues" evidence="4">
    <location>
        <begin position="218"/>
        <end position="241"/>
    </location>
</feature>
<dbReference type="Proteomes" id="UP000722791">
    <property type="component" value="Unassembled WGS sequence"/>
</dbReference>
<comment type="subcellular location">
    <subcellularLocation>
        <location evidence="1">Nucleus</location>
    </subcellularLocation>
</comment>
<feature type="region of interest" description="Disordered" evidence="4">
    <location>
        <begin position="423"/>
        <end position="445"/>
    </location>
</feature>
<feature type="compositionally biased region" description="Gly residues" evidence="4">
    <location>
        <begin position="425"/>
        <end position="441"/>
    </location>
</feature>
<dbReference type="InterPro" id="IPR019148">
    <property type="entry name" value="Nuclear_protein_DGCR14_ESS-2"/>
</dbReference>
<sequence length="629" mass="63539">MALVGNAAASREEELRRLMPPPPPRPPSVVAAPTPKQPIVLDEDTYTQQLESIIERDYFPELPKMVNQLEWLRAVNSGDVREIQRAQRNIARRRAAATAAVVGATPEPALGANKTPGTLPPFHTPGTGAGWATATPGTGLLRTPAMTPTIDGSETGGADTVIGSAGAGVTLGQTAAPTAELSLDAFLSRFTSEDNASFQAILQEDNRRKRAKVRHHLERPDPRDPETRRLLLEGPKDRPSDEYGTTGQAPMTLLPAPEPVINSLFYDSSQRPEVPHSAKELAELSLGPPKEINKMGTRLKAPPAAAAAAAGAPIGAPMPGGLVGTVGYAPVRTPALEDVLASPLMTWGDIESTPLRLGADDMPVAIDLEALMGAGPSFRVQGLTEREQAAHRLAAAKAGSGTAAGRAVTGHGSTPLLTALRRATGTGGGASATARAGGGSGTPLAVPLSPAARQLAANIKAGLTPRTATVASGGGGGSRGGYHGHHHRSGSGRGGGAGNSMHAAPAAAAAAAGKTADLGHGELDKQLRASYRSAAVASLGRHGGTPTMGMHPRTHTPAAGGSAGRAATAGVTPGGGGNGRRSAPKVVGAGKRELEPPTGTAGAAGADSNTTLGSVGKSGGSVTDNLLNL</sequence>